<dbReference type="Proteomes" id="UP000183610">
    <property type="component" value="Unassembled WGS sequence"/>
</dbReference>
<sequence length="141" mass="16162">MSTLSDLTRDYNNVLNDITSLKSELNIISDKADRLRIAAAEMQYCLEEIADIDTSLGEIKIDGSIWEGDTKKANESILEDILKINMTDYHKKVADIYESYTNEIRILYQQYDNVSLSLQGKKLMKSQVKSEIKKEKESSDE</sequence>
<accession>A0AAX2DL22</accession>
<organism evidence="1 2">
    <name type="scientific">Listeria ivanovii</name>
    <dbReference type="NCBI Taxonomy" id="1638"/>
    <lineage>
        <taxon>Bacteria</taxon>
        <taxon>Bacillati</taxon>
        <taxon>Bacillota</taxon>
        <taxon>Bacilli</taxon>
        <taxon>Bacillales</taxon>
        <taxon>Listeriaceae</taxon>
        <taxon>Listeria</taxon>
    </lineage>
</organism>
<dbReference type="AlphaFoldDB" id="A0AAX2DL22"/>
<evidence type="ECO:0000313" key="2">
    <source>
        <dbReference type="Proteomes" id="UP000183610"/>
    </source>
</evidence>
<evidence type="ECO:0008006" key="3">
    <source>
        <dbReference type="Google" id="ProtNLM"/>
    </source>
</evidence>
<evidence type="ECO:0000313" key="1">
    <source>
        <dbReference type="EMBL" id="SDW05599.1"/>
    </source>
</evidence>
<reference evidence="1 2" key="1">
    <citation type="submission" date="2016-10" db="EMBL/GenBank/DDBJ databases">
        <authorList>
            <person name="Varghese N."/>
            <person name="Submissions S."/>
        </authorList>
    </citation>
    <scope>NUCLEOTIDE SEQUENCE [LARGE SCALE GENOMIC DNA]</scope>
    <source>
        <strain evidence="1 2">ATCC 49954</strain>
    </source>
</reference>
<protein>
    <recommendedName>
        <fullName evidence="3">DUF5082 domain-containing protein</fullName>
    </recommendedName>
</protein>
<name>A0AAX2DL22_LISIV</name>
<dbReference type="RefSeq" id="WP_003718145.1">
    <property type="nucleotide sequence ID" value="NZ_FNMX01000001.1"/>
</dbReference>
<proteinExistence type="predicted"/>
<gene>
    <name evidence="1" type="ORF">SAMN05421782_101248</name>
</gene>
<comment type="caution">
    <text evidence="1">The sequence shown here is derived from an EMBL/GenBank/DDBJ whole genome shotgun (WGS) entry which is preliminary data.</text>
</comment>
<dbReference type="EMBL" id="FNMX01000001">
    <property type="protein sequence ID" value="SDW05599.1"/>
    <property type="molecule type" value="Genomic_DNA"/>
</dbReference>